<protein>
    <submittedName>
        <fullName evidence="2">Uncharacterized protein</fullName>
    </submittedName>
</protein>
<sequence length="191" mass="20611">MMMSFPRHAYRQAGNWESSAKIIVFFSAAILFLANVLPALAIDDVFAPTNQADIDAICDLSKLPTEKSAFLPDCVYFEGTLFEKDCGCRNVNIFVDFLVKYANGMFFFVGGGALLFFVYGGFVILTAAGGERVKKGKDIIVAAVIGLIIIFTAQVGLKFVLKALLTPAIGEKTTGAPATLEGLKIKVIEPK</sequence>
<evidence type="ECO:0000313" key="2">
    <source>
        <dbReference type="EMBL" id="KKS12592.1"/>
    </source>
</evidence>
<organism evidence="2 3">
    <name type="scientific">Candidatus Magasanikbacteria bacterium GW2011_GWA2_41_55</name>
    <dbReference type="NCBI Taxonomy" id="1619038"/>
    <lineage>
        <taxon>Bacteria</taxon>
        <taxon>Candidatus Magasanikiibacteriota</taxon>
    </lineage>
</organism>
<dbReference type="AlphaFoldDB" id="A0A0G0WKN7"/>
<evidence type="ECO:0000256" key="1">
    <source>
        <dbReference type="SAM" id="Phobius"/>
    </source>
</evidence>
<keyword evidence="1" id="KW-0472">Membrane</keyword>
<dbReference type="Proteomes" id="UP000034299">
    <property type="component" value="Unassembled WGS sequence"/>
</dbReference>
<name>A0A0G0WKN7_9BACT</name>
<keyword evidence="1" id="KW-0812">Transmembrane</keyword>
<proteinExistence type="predicted"/>
<keyword evidence="1" id="KW-1133">Transmembrane helix</keyword>
<reference evidence="2 3" key="1">
    <citation type="journal article" date="2015" name="Nature">
        <title>rRNA introns, odd ribosomes, and small enigmatic genomes across a large radiation of phyla.</title>
        <authorList>
            <person name="Brown C.T."/>
            <person name="Hug L.A."/>
            <person name="Thomas B.C."/>
            <person name="Sharon I."/>
            <person name="Castelle C.J."/>
            <person name="Singh A."/>
            <person name="Wilkins M.J."/>
            <person name="Williams K.H."/>
            <person name="Banfield J.F."/>
        </authorList>
    </citation>
    <scope>NUCLEOTIDE SEQUENCE [LARGE SCALE GENOMIC DNA]</scope>
</reference>
<dbReference type="EMBL" id="LCBP01000030">
    <property type="protein sequence ID" value="KKS12592.1"/>
    <property type="molecule type" value="Genomic_DNA"/>
</dbReference>
<feature type="transmembrane region" description="Helical" evidence="1">
    <location>
        <begin position="139"/>
        <end position="157"/>
    </location>
</feature>
<evidence type="ECO:0000313" key="3">
    <source>
        <dbReference type="Proteomes" id="UP000034299"/>
    </source>
</evidence>
<gene>
    <name evidence="2" type="ORF">UU69_C0030G0014</name>
</gene>
<feature type="transmembrane region" description="Helical" evidence="1">
    <location>
        <begin position="105"/>
        <end position="127"/>
    </location>
</feature>
<comment type="caution">
    <text evidence="2">The sequence shown here is derived from an EMBL/GenBank/DDBJ whole genome shotgun (WGS) entry which is preliminary data.</text>
</comment>
<accession>A0A0G0WKN7</accession>